<dbReference type="EMBL" id="CP101655">
    <property type="protein sequence ID" value="WDR38077.1"/>
    <property type="molecule type" value="Genomic_DNA"/>
</dbReference>
<evidence type="ECO:0000313" key="1">
    <source>
        <dbReference type="EMBL" id="WDR38077.1"/>
    </source>
</evidence>
<proteinExistence type="predicted"/>
<protein>
    <submittedName>
        <fullName evidence="1">Uncharacterized protein</fullName>
    </submittedName>
</protein>
<name>A0ABY7ZEK9_9PSED</name>
<keyword evidence="2" id="KW-1185">Reference proteome</keyword>
<accession>A0ABY7ZEK9</accession>
<gene>
    <name evidence="1" type="ORF">NN484_10165</name>
</gene>
<reference evidence="1 2" key="1">
    <citation type="submission" date="2022-07" db="EMBL/GenBank/DDBJ databases">
        <authorList>
            <person name="Abrouk D."/>
            <person name="Moenne-Loccoz Y."/>
            <person name="Todorovic I."/>
            <person name="Raicevic V."/>
            <person name="Jovicic-Petrovic J."/>
        </authorList>
    </citation>
    <scope>NUCLEOTIDE SEQUENCE [LARGE SCALE GENOMIC DNA]</scope>
    <source>
        <strain evidence="2">IT-P374</strain>
    </source>
</reference>
<dbReference type="RefSeq" id="WP_274659037.1">
    <property type="nucleotide sequence ID" value="NZ_CP101655.1"/>
</dbReference>
<organism evidence="1 2">
    <name type="scientific">Pseudomonas serboccidentalis</name>
    <dbReference type="NCBI Taxonomy" id="2964670"/>
    <lineage>
        <taxon>Bacteria</taxon>
        <taxon>Pseudomonadati</taxon>
        <taxon>Pseudomonadota</taxon>
        <taxon>Gammaproteobacteria</taxon>
        <taxon>Pseudomonadales</taxon>
        <taxon>Pseudomonadaceae</taxon>
        <taxon>Pseudomonas</taxon>
    </lineage>
</organism>
<sequence length="79" mass="9088">MNAYNEAMTRETRKMSRFTGEDSMGNLVVRMAAENVGQGYEPNPLDPSEPRFIQKMNGFEMKFDFETLQPFALYPVESV</sequence>
<evidence type="ECO:0000313" key="2">
    <source>
        <dbReference type="Proteomes" id="UP001222282"/>
    </source>
</evidence>
<dbReference type="Proteomes" id="UP001222282">
    <property type="component" value="Chromosome"/>
</dbReference>